<sequence length="698" mass="81191">MDLSSYSGDDWVDHSVHGSVFYDGVKFNALVIPSSLEALKTFDVREDDIWINTYSKSGTHWASEIVHLILNNGNPETIDRTTTQGNIEMIYFEKDSYDEGKTRHLPFYKIIERAPSPRIIQTHLPVKYLPPGIDNKKAKVIYVARNPKDVITSLGRFVGNTKMGDFIRWQGALKEFMDGTRSYGSWFDHVKISWNLRHQENRFFIKYEDMKKNPWDAIESIANFLARPLSEDILEKIVKYSSFKEMKKTYTKVEEEGKVELVKAMGKYAYMNKGVIASWKTRFTVSENEEFDRVYKEKMADTDLQFDFEHGLFTLVLQSAAPRVDLETFTASLYTLSYRSKNCTSFVLKEPSKLEGKGLFKEEERNLERAWLEGKGEGWSDRRGRDSSTMDLSSYSREDWVDHSVHGSVFYDGVKFNALVIPSSLEALKTFDVREDDIWINTYSKSGTHWASEIVHLILNNGNPETIDRTTTQGNIEMIYFEKDSYDEGKTRHLPFYKIIERATSPRIIQTHLPVKYLPPGIDNKKAKVLYVARNPKDVITSLDRFVGNTEMGDFIRWQGALKEFMDGTRNYGSWFDHVKTSWNLRHQENRFFIKYEDMKKSSRDAIESIAEFLGRPLSEDTVEKIVKHSSFNEMKKTYNKVEEEGKVELVKAMGTYSYMNKGVIASWKTRFTVSENEEFDRVYKEKMADTDLQFDFE</sequence>
<name>A0A7M7PLD2_STRPU</name>
<evidence type="ECO:0000256" key="2">
    <source>
        <dbReference type="ARBA" id="ARBA00022679"/>
    </source>
</evidence>
<dbReference type="OrthoDB" id="205623at2759"/>
<dbReference type="InterPro" id="IPR027417">
    <property type="entry name" value="P-loop_NTPase"/>
</dbReference>
<feature type="domain" description="Sulfotransferase" evidence="3">
    <location>
        <begin position="436"/>
        <end position="691"/>
    </location>
</feature>
<keyword evidence="2" id="KW-0808">Transferase</keyword>
<dbReference type="SUPFAM" id="SSF52540">
    <property type="entry name" value="P-loop containing nucleoside triphosphate hydrolases"/>
    <property type="match status" value="2"/>
</dbReference>
<organism evidence="4 5">
    <name type="scientific">Strongylocentrotus purpuratus</name>
    <name type="common">Purple sea urchin</name>
    <dbReference type="NCBI Taxonomy" id="7668"/>
    <lineage>
        <taxon>Eukaryota</taxon>
        <taxon>Metazoa</taxon>
        <taxon>Echinodermata</taxon>
        <taxon>Eleutherozoa</taxon>
        <taxon>Echinozoa</taxon>
        <taxon>Echinoidea</taxon>
        <taxon>Euechinoidea</taxon>
        <taxon>Echinacea</taxon>
        <taxon>Camarodonta</taxon>
        <taxon>Echinidea</taxon>
        <taxon>Strongylocentrotidae</taxon>
        <taxon>Strongylocentrotus</taxon>
    </lineage>
</organism>
<dbReference type="Proteomes" id="UP000007110">
    <property type="component" value="Unassembled WGS sequence"/>
</dbReference>
<dbReference type="GO" id="GO:0051923">
    <property type="term" value="P:sulfation"/>
    <property type="evidence" value="ECO:0000318"/>
    <property type="project" value="GO_Central"/>
</dbReference>
<dbReference type="InParanoid" id="A0A7M7PLD2"/>
<comment type="similarity">
    <text evidence="1">Belongs to the sulfotransferase 1 family.</text>
</comment>
<feature type="domain" description="Sulfotransferase" evidence="3">
    <location>
        <begin position="47"/>
        <end position="302"/>
    </location>
</feature>
<reference evidence="4" key="2">
    <citation type="submission" date="2021-01" db="UniProtKB">
        <authorList>
            <consortium name="EnsemblMetazoa"/>
        </authorList>
    </citation>
    <scope>IDENTIFICATION</scope>
</reference>
<evidence type="ECO:0000313" key="4">
    <source>
        <dbReference type="EnsemblMetazoa" id="XP_030852442"/>
    </source>
</evidence>
<dbReference type="EnsemblMetazoa" id="XM_030996582">
    <property type="protein sequence ID" value="XP_030852442"/>
    <property type="gene ID" value="LOC100892539"/>
</dbReference>
<dbReference type="OMA" id="GTNHYGP"/>
<dbReference type="GeneID" id="100892539"/>
<dbReference type="Gene3D" id="3.40.50.300">
    <property type="entry name" value="P-loop containing nucleotide triphosphate hydrolases"/>
    <property type="match status" value="2"/>
</dbReference>
<dbReference type="GO" id="GO:0008146">
    <property type="term" value="F:sulfotransferase activity"/>
    <property type="evidence" value="ECO:0000318"/>
    <property type="project" value="GO_Central"/>
</dbReference>
<dbReference type="InterPro" id="IPR000863">
    <property type="entry name" value="Sulfotransferase_dom"/>
</dbReference>
<dbReference type="RefSeq" id="XP_030852442.1">
    <property type="nucleotide sequence ID" value="XM_030996582.1"/>
</dbReference>
<accession>A0A7M7PLD2</accession>
<dbReference type="PANTHER" id="PTHR11783">
    <property type="entry name" value="SULFOTRANSFERASE SULT"/>
    <property type="match status" value="1"/>
</dbReference>
<dbReference type="KEGG" id="spu:100892539"/>
<evidence type="ECO:0000256" key="1">
    <source>
        <dbReference type="ARBA" id="ARBA00005771"/>
    </source>
</evidence>
<dbReference type="GO" id="GO:0005737">
    <property type="term" value="C:cytoplasm"/>
    <property type="evidence" value="ECO:0000318"/>
    <property type="project" value="GO_Central"/>
</dbReference>
<evidence type="ECO:0000313" key="5">
    <source>
        <dbReference type="Proteomes" id="UP000007110"/>
    </source>
</evidence>
<evidence type="ECO:0000259" key="3">
    <source>
        <dbReference type="Pfam" id="PF00685"/>
    </source>
</evidence>
<dbReference type="AlphaFoldDB" id="A0A7M7PLD2"/>
<protein>
    <recommendedName>
        <fullName evidence="3">Sulfotransferase domain-containing protein</fullName>
    </recommendedName>
</protein>
<reference evidence="5" key="1">
    <citation type="submission" date="2015-02" db="EMBL/GenBank/DDBJ databases">
        <title>Genome sequencing for Strongylocentrotus purpuratus.</title>
        <authorList>
            <person name="Murali S."/>
            <person name="Liu Y."/>
            <person name="Vee V."/>
            <person name="English A."/>
            <person name="Wang M."/>
            <person name="Skinner E."/>
            <person name="Han Y."/>
            <person name="Muzny D.M."/>
            <person name="Worley K.C."/>
            <person name="Gibbs R.A."/>
        </authorList>
    </citation>
    <scope>NUCLEOTIDE SEQUENCE</scope>
</reference>
<dbReference type="Pfam" id="PF00685">
    <property type="entry name" value="Sulfotransfer_1"/>
    <property type="match status" value="2"/>
</dbReference>
<keyword evidence="5" id="KW-1185">Reference proteome</keyword>
<proteinExistence type="inferred from homology"/>